<keyword evidence="3" id="KW-1185">Reference proteome</keyword>
<evidence type="ECO:0000313" key="2">
    <source>
        <dbReference type="EMBL" id="EGC39786.1"/>
    </source>
</evidence>
<dbReference type="GeneID" id="10509558"/>
<proteinExistence type="predicted"/>
<organism evidence="2 3">
    <name type="scientific">Dictyostelium purpureum</name>
    <name type="common">Slime mold</name>
    <dbReference type="NCBI Taxonomy" id="5786"/>
    <lineage>
        <taxon>Eukaryota</taxon>
        <taxon>Amoebozoa</taxon>
        <taxon>Evosea</taxon>
        <taxon>Eumycetozoa</taxon>
        <taxon>Dictyostelia</taxon>
        <taxon>Dictyosteliales</taxon>
        <taxon>Dictyosteliaceae</taxon>
        <taxon>Dictyostelium</taxon>
    </lineage>
</organism>
<gene>
    <name evidence="2" type="ORF">DICPUDRAFT_147362</name>
</gene>
<feature type="compositionally biased region" description="Polar residues" evidence="1">
    <location>
        <begin position="46"/>
        <end position="57"/>
    </location>
</feature>
<feature type="compositionally biased region" description="Basic and acidic residues" evidence="1">
    <location>
        <begin position="36"/>
        <end position="45"/>
    </location>
</feature>
<feature type="region of interest" description="Disordered" evidence="1">
    <location>
        <begin position="36"/>
        <end position="57"/>
    </location>
</feature>
<dbReference type="Proteomes" id="UP000001064">
    <property type="component" value="Unassembled WGS sequence"/>
</dbReference>
<reference evidence="3" key="1">
    <citation type="journal article" date="2011" name="Genome Biol.">
        <title>Comparative genomics of the social amoebae Dictyostelium discoideum and Dictyostelium purpureum.</title>
        <authorList>
            <consortium name="US DOE Joint Genome Institute (JGI-PGF)"/>
            <person name="Sucgang R."/>
            <person name="Kuo A."/>
            <person name="Tian X."/>
            <person name="Salerno W."/>
            <person name="Parikh A."/>
            <person name="Feasley C.L."/>
            <person name="Dalin E."/>
            <person name="Tu H."/>
            <person name="Huang E."/>
            <person name="Barry K."/>
            <person name="Lindquist E."/>
            <person name="Shapiro H."/>
            <person name="Bruce D."/>
            <person name="Schmutz J."/>
            <person name="Salamov A."/>
            <person name="Fey P."/>
            <person name="Gaudet P."/>
            <person name="Anjard C."/>
            <person name="Babu M.M."/>
            <person name="Basu S."/>
            <person name="Bushmanova Y."/>
            <person name="van der Wel H."/>
            <person name="Katoh-Kurasawa M."/>
            <person name="Dinh C."/>
            <person name="Coutinho P.M."/>
            <person name="Saito T."/>
            <person name="Elias M."/>
            <person name="Schaap P."/>
            <person name="Kay R.R."/>
            <person name="Henrissat B."/>
            <person name="Eichinger L."/>
            <person name="Rivero F."/>
            <person name="Putnam N.H."/>
            <person name="West C.M."/>
            <person name="Loomis W.F."/>
            <person name="Chisholm R.L."/>
            <person name="Shaulsky G."/>
            <person name="Strassmann J.E."/>
            <person name="Queller D.C."/>
            <person name="Kuspa A."/>
            <person name="Grigoriev I.V."/>
        </authorList>
    </citation>
    <scope>NUCLEOTIDE SEQUENCE [LARGE SCALE GENOMIC DNA]</scope>
    <source>
        <strain evidence="3">QSDP1</strain>
    </source>
</reference>
<name>F0Z8B3_DICPU</name>
<dbReference type="RefSeq" id="XP_003283653.1">
    <property type="nucleotide sequence ID" value="XM_003283605.1"/>
</dbReference>
<evidence type="ECO:0000256" key="1">
    <source>
        <dbReference type="SAM" id="MobiDB-lite"/>
    </source>
</evidence>
<sequence length="57" mass="6715">MKSFFCMNIRNQKYQNLPSTTTIKLLEHKDYEKSHLPLTGKEDPSTIRSIYISNKPK</sequence>
<evidence type="ECO:0000313" key="3">
    <source>
        <dbReference type="Proteomes" id="UP000001064"/>
    </source>
</evidence>
<protein>
    <submittedName>
        <fullName evidence="2">Uncharacterized protein</fullName>
    </submittedName>
</protein>
<dbReference type="EMBL" id="GL870951">
    <property type="protein sequence ID" value="EGC39786.1"/>
    <property type="molecule type" value="Genomic_DNA"/>
</dbReference>
<dbReference type="VEuPathDB" id="AmoebaDB:DICPUDRAFT_147362"/>
<accession>F0Z8B3</accession>
<dbReference type="KEGG" id="dpp:DICPUDRAFT_147362"/>
<dbReference type="InParanoid" id="F0Z8B3"/>
<dbReference type="AlphaFoldDB" id="F0Z8B3"/>